<evidence type="ECO:0000313" key="1">
    <source>
        <dbReference type="EMBL" id="GEY25189.1"/>
    </source>
</evidence>
<accession>A0A699HMG8</accession>
<name>A0A699HMG8_TANCI</name>
<feature type="non-terminal residue" evidence="1">
    <location>
        <position position="1"/>
    </location>
</feature>
<dbReference type="AlphaFoldDB" id="A0A699HMG8"/>
<comment type="caution">
    <text evidence="1">The sequence shown here is derived from an EMBL/GenBank/DDBJ whole genome shotgun (WGS) entry which is preliminary data.</text>
</comment>
<proteinExistence type="predicted"/>
<protein>
    <submittedName>
        <fullName evidence="1">Uncharacterized protein</fullName>
    </submittedName>
</protein>
<gene>
    <name evidence="1" type="ORF">Tci_397163</name>
</gene>
<sequence>SCRFAIYSFRGESLLWGLVERVVGSVVEMVEWTEMEGNGRNCAGGKIG</sequence>
<organism evidence="1">
    <name type="scientific">Tanacetum cinerariifolium</name>
    <name type="common">Dalmatian daisy</name>
    <name type="synonym">Chrysanthemum cinerariifolium</name>
    <dbReference type="NCBI Taxonomy" id="118510"/>
    <lineage>
        <taxon>Eukaryota</taxon>
        <taxon>Viridiplantae</taxon>
        <taxon>Streptophyta</taxon>
        <taxon>Embryophyta</taxon>
        <taxon>Tracheophyta</taxon>
        <taxon>Spermatophyta</taxon>
        <taxon>Magnoliopsida</taxon>
        <taxon>eudicotyledons</taxon>
        <taxon>Gunneridae</taxon>
        <taxon>Pentapetalae</taxon>
        <taxon>asterids</taxon>
        <taxon>campanulids</taxon>
        <taxon>Asterales</taxon>
        <taxon>Asteraceae</taxon>
        <taxon>Asteroideae</taxon>
        <taxon>Anthemideae</taxon>
        <taxon>Anthemidinae</taxon>
        <taxon>Tanacetum</taxon>
    </lineage>
</organism>
<dbReference type="EMBL" id="BKCJ010163441">
    <property type="protein sequence ID" value="GEY25189.1"/>
    <property type="molecule type" value="Genomic_DNA"/>
</dbReference>
<reference evidence="1" key="1">
    <citation type="journal article" date="2019" name="Sci. Rep.">
        <title>Draft genome of Tanacetum cinerariifolium, the natural source of mosquito coil.</title>
        <authorList>
            <person name="Yamashiro T."/>
            <person name="Shiraishi A."/>
            <person name="Satake H."/>
            <person name="Nakayama K."/>
        </authorList>
    </citation>
    <scope>NUCLEOTIDE SEQUENCE</scope>
</reference>